<reference evidence="1" key="1">
    <citation type="submission" date="2018-11" db="EMBL/GenBank/DDBJ databases">
        <authorList>
            <person name="Ashton P.M."/>
            <person name="Dallman T."/>
            <person name="Nair S."/>
            <person name="De Pinna E."/>
            <person name="Peters T."/>
            <person name="Grant K."/>
        </authorList>
    </citation>
    <scope>NUCLEOTIDE SEQUENCE [LARGE SCALE GENOMIC DNA]</scope>
    <source>
        <strain evidence="1">634658</strain>
    </source>
</reference>
<dbReference type="EMBL" id="AAAGNC010000003">
    <property type="protein sequence ID" value="EAC0255724.1"/>
    <property type="molecule type" value="Genomic_DNA"/>
</dbReference>
<proteinExistence type="predicted"/>
<sequence length="143" mass="17207">MNVIKKLNGDTFHALMPKGARIRINNKNKPYKTDYTFDTTDHAFGICDEGTNDVKWIIVVYETSSGYKFWDAYELQKGYWWYVSWEAFNDKVSYSWNDFPHFCWDSWFHDCGDKISDLVQELYKHYKEHNGNFVYPEWELPKS</sequence>
<name>A0A3Z4X687_SALET</name>
<comment type="caution">
    <text evidence="1">The sequence shown here is derived from an EMBL/GenBank/DDBJ whole genome shotgun (WGS) entry which is preliminary data.</text>
</comment>
<gene>
    <name evidence="1" type="ORF">EHE49_03465</name>
</gene>
<evidence type="ECO:0000313" key="1">
    <source>
        <dbReference type="EMBL" id="EAC0255724.1"/>
    </source>
</evidence>
<protein>
    <submittedName>
        <fullName evidence="1">Uncharacterized protein</fullName>
    </submittedName>
</protein>
<organism evidence="1">
    <name type="scientific">Salmonella enterica subsp. enterica serovar Chester</name>
    <dbReference type="NCBI Taxonomy" id="149386"/>
    <lineage>
        <taxon>Bacteria</taxon>
        <taxon>Pseudomonadati</taxon>
        <taxon>Pseudomonadota</taxon>
        <taxon>Gammaproteobacteria</taxon>
        <taxon>Enterobacterales</taxon>
        <taxon>Enterobacteriaceae</taxon>
        <taxon>Salmonella</taxon>
    </lineage>
</organism>
<dbReference type="Proteomes" id="UP000839816">
    <property type="component" value="Unassembled WGS sequence"/>
</dbReference>
<dbReference type="AlphaFoldDB" id="A0A3Z4X687"/>
<accession>A0A3Z4X687</accession>